<reference evidence="2" key="2">
    <citation type="journal article" date="2015" name="Data Brief">
        <title>Shoot transcriptome of the giant reed, Arundo donax.</title>
        <authorList>
            <person name="Barrero R.A."/>
            <person name="Guerrero F.D."/>
            <person name="Moolhuijzen P."/>
            <person name="Goolsby J.A."/>
            <person name="Tidwell J."/>
            <person name="Bellgard S.E."/>
            <person name="Bellgard M.I."/>
        </authorList>
    </citation>
    <scope>NUCLEOTIDE SEQUENCE</scope>
    <source>
        <tissue evidence="2">Shoot tissue taken approximately 20 cm above the soil surface</tissue>
    </source>
</reference>
<evidence type="ECO:0000256" key="1">
    <source>
        <dbReference type="SAM" id="MobiDB-lite"/>
    </source>
</evidence>
<name>A0A0A9G2D1_ARUDO</name>
<feature type="compositionally biased region" description="Low complexity" evidence="1">
    <location>
        <begin position="1"/>
        <end position="18"/>
    </location>
</feature>
<organism evidence="2">
    <name type="scientific">Arundo donax</name>
    <name type="common">Giant reed</name>
    <name type="synonym">Donax arundinaceus</name>
    <dbReference type="NCBI Taxonomy" id="35708"/>
    <lineage>
        <taxon>Eukaryota</taxon>
        <taxon>Viridiplantae</taxon>
        <taxon>Streptophyta</taxon>
        <taxon>Embryophyta</taxon>
        <taxon>Tracheophyta</taxon>
        <taxon>Spermatophyta</taxon>
        <taxon>Magnoliopsida</taxon>
        <taxon>Liliopsida</taxon>
        <taxon>Poales</taxon>
        <taxon>Poaceae</taxon>
        <taxon>PACMAD clade</taxon>
        <taxon>Arundinoideae</taxon>
        <taxon>Arundineae</taxon>
        <taxon>Arundo</taxon>
    </lineage>
</organism>
<proteinExistence type="predicted"/>
<feature type="region of interest" description="Disordered" evidence="1">
    <location>
        <begin position="1"/>
        <end position="53"/>
    </location>
</feature>
<evidence type="ECO:0000313" key="2">
    <source>
        <dbReference type="EMBL" id="JAE16701.1"/>
    </source>
</evidence>
<reference evidence="2" key="1">
    <citation type="submission" date="2014-09" db="EMBL/GenBank/DDBJ databases">
        <authorList>
            <person name="Magalhaes I.L.F."/>
            <person name="Oliveira U."/>
            <person name="Santos F.R."/>
            <person name="Vidigal T.H.D.A."/>
            <person name="Brescovit A.D."/>
            <person name="Santos A.J."/>
        </authorList>
    </citation>
    <scope>NUCLEOTIDE SEQUENCE</scope>
    <source>
        <tissue evidence="2">Shoot tissue taken approximately 20 cm above the soil surface</tissue>
    </source>
</reference>
<dbReference type="EMBL" id="GBRH01181195">
    <property type="protein sequence ID" value="JAE16701.1"/>
    <property type="molecule type" value="Transcribed_RNA"/>
</dbReference>
<sequence length="53" mass="5980">MRVTSDSSPTRSSQHSSSLNPSVYRRWIAASRPRQSRSRSSPEVAVLSSRCRM</sequence>
<dbReference type="AlphaFoldDB" id="A0A0A9G2D1"/>
<accession>A0A0A9G2D1</accession>
<protein>
    <submittedName>
        <fullName evidence="2">Uncharacterized protein</fullName>
    </submittedName>
</protein>